<feature type="chain" id="PRO_5016678947" description="BIG2 domain-containing protein" evidence="1">
    <location>
        <begin position="33"/>
        <end position="1611"/>
    </location>
</feature>
<accession>A0A371J8Y5</accession>
<feature type="domain" description="BIG2" evidence="2">
    <location>
        <begin position="704"/>
        <end position="786"/>
    </location>
</feature>
<dbReference type="SUPFAM" id="SSF51445">
    <property type="entry name" value="(Trans)glycosidases"/>
    <property type="match status" value="2"/>
</dbReference>
<dbReference type="Pfam" id="PF07554">
    <property type="entry name" value="FIVAR"/>
    <property type="match status" value="2"/>
</dbReference>
<dbReference type="Gene3D" id="2.60.120.260">
    <property type="entry name" value="Galactose-binding domain-like"/>
    <property type="match status" value="2"/>
</dbReference>
<evidence type="ECO:0000256" key="1">
    <source>
        <dbReference type="SAM" id="SignalP"/>
    </source>
</evidence>
<dbReference type="EMBL" id="NOJY02000003">
    <property type="protein sequence ID" value="RDY29136.1"/>
    <property type="molecule type" value="Genomic_DNA"/>
</dbReference>
<evidence type="ECO:0000313" key="3">
    <source>
        <dbReference type="EMBL" id="RDY29136.1"/>
    </source>
</evidence>
<dbReference type="InterPro" id="IPR003343">
    <property type="entry name" value="Big_2"/>
</dbReference>
<dbReference type="InterPro" id="IPR017853">
    <property type="entry name" value="GH"/>
</dbReference>
<comment type="caution">
    <text evidence="3">The sequence shown here is derived from an EMBL/GenBank/DDBJ whole genome shotgun (WGS) entry which is preliminary data.</text>
</comment>
<dbReference type="SMART" id="SM00635">
    <property type="entry name" value="BID_2"/>
    <property type="match status" value="2"/>
</dbReference>
<evidence type="ECO:0000259" key="2">
    <source>
        <dbReference type="SMART" id="SM00635"/>
    </source>
</evidence>
<dbReference type="Gene3D" id="1.20.1270.70">
    <property type="entry name" value="Designed single chain three-helix bundle"/>
    <property type="match status" value="2"/>
</dbReference>
<proteinExistence type="predicted"/>
<gene>
    <name evidence="3" type="ORF">CHL78_002180</name>
</gene>
<protein>
    <recommendedName>
        <fullName evidence="2">BIG2 domain-containing protein</fullName>
    </recommendedName>
</protein>
<keyword evidence="1" id="KW-0732">Signal</keyword>
<dbReference type="Pfam" id="PF02368">
    <property type="entry name" value="Big_2"/>
    <property type="match status" value="1"/>
</dbReference>
<feature type="domain" description="BIG2" evidence="2">
    <location>
        <begin position="611"/>
        <end position="697"/>
    </location>
</feature>
<evidence type="ECO:0000313" key="4">
    <source>
        <dbReference type="Proteomes" id="UP000215694"/>
    </source>
</evidence>
<organism evidence="3 4">
    <name type="scientific">Romboutsia weinsteinii</name>
    <dbReference type="NCBI Taxonomy" id="2020949"/>
    <lineage>
        <taxon>Bacteria</taxon>
        <taxon>Bacillati</taxon>
        <taxon>Bacillota</taxon>
        <taxon>Clostridia</taxon>
        <taxon>Peptostreptococcales</taxon>
        <taxon>Peptostreptococcaceae</taxon>
        <taxon>Romboutsia</taxon>
    </lineage>
</organism>
<name>A0A371J8Y5_9FIRM</name>
<dbReference type="Gene3D" id="3.20.20.80">
    <property type="entry name" value="Glycosidases"/>
    <property type="match status" value="2"/>
</dbReference>
<dbReference type="Gene3D" id="2.60.40.1080">
    <property type="match status" value="2"/>
</dbReference>
<sequence>MIIVRVKKSLKKVVSSMLAIGMVASMMGDASAAPKSAKSPQITVDYNTNIGTGSKYIFGGSGIPSSDEASAWSLMNSKMGVKLVKIPVDLSKLYPNKDGQVDTNVKEEYLHVASGQFTRARGAGMDIMLEFVNLPSWLDSNNDKKYDDETKYVSMIKEFLNDAIEYKDIIKFVEISPDESLSSSDFVEVYYTTAKAIRSLGSNYTIGGPGYTLSGVNDINLGKIQDLVTKYNSESDKSLLQFISLRAYNVDVNNYASDYFGELKEGRKKIRKWSNNADIPLFMTGWTTVSKGANTPDNNVTGNSGIKQQANALFKAMRDGWDMVLFNSTTSSKNSPASYSYTVDGDNVTLNPFTKSWNLLSNKLGLGSGEFKVVSTDMGSNWIVDDSIAMINSKNESIILASNFGNEKTDVNIELKNVPYEDGKVELECYVAKEGISTDTAYAKVSANVVNGMINATIPSIPAGGATGVIVKGGTNKKLPAQTIYEFESQDNHFGGDTEITWQSGASFNRVVKNFGGANNFVTLNKIAADGAGKYTAKLYTGSKNSSIKVSVNGEDPISVNGSSATISNSVDFDIDLKAGNENNIKVYTESGELRPDKLVLVAKDVKLSIGFQNLNTLPSTGEGSSKKYILPLARKDFKVDGRIFPDNVSSSYNLEYTSNNEKVVTVNNQGLLTPLAVGEAEITANIVGNTDINNTFKIVVENAVSGISVTPKTTTLKQNQTAKISAKVLPEDAENKNITWKTSNPDLVRIENSNNNEANIKVIGESGSAIIIAIAEDGGYEATCSITVTKPELSGTINIDYSSTIANGSPGIFGVTHYPSLNKEDNDIGDHSKVWEMLRDDMGVKFMRADARLQEILPIWTKTPNTNWASNSDIQPGQPNYVEADYYYVTGPDGEKRQFSVEGYRDDMDHFAETGQYLNGMSNPENWNTERLMNWVKKADEMDFEVMVMTFQIPEWLASGYPLPGAPHTEKACNSAPKDWEIFRDIIQKVYKMVKPYADYYEFLNEPHWYVPKGGEQRRPDGTLYPNSNKVNLIASDTMYQAIDAIYELEGKKPSMKLGGGADDSWGGDYGVLGTLFSSEYSKEWQERVEFVSIHKYGERPANQSTSNEGANSRNFKYWLRQKTGKDLPIFLNEYNASTGQPHEYHTGAKSMSYHGRLMIDMMLDGYDGGGYYTCYPSDVPMDDYEASSGWIERGKGVYAWNNGNPTLATFTKTWNLLSKKLELGNGDFKVKSTDVSGSKISDGIGAINANGKPVAFLTNYSSNEYGNVVINMNNVPYQKGEKVTAKVYSMTTDSTINIEPIVKEVTVTEDGLVVVEVDSIGSNGVAGVILEGNAIDMDDKTIEFESYLNKFSGLAKIENNNSASNGRWVTSISGGKANSVDISIDSKVSVEYTTSLQYNSSQDVELSYTINAGEVNKVILPKTSGLGNIEIKLPLLEGANTIRFYNESGTNVILDKIDVQEYEEPVDKSNLETLVKSIEEKLSELNQDDYINSTWINLVKTLEKAKEVLSDDNVSQEVVNDTYEELTKSYSDLSITPNKGVKKDLQKLIDKSEKLKEDKYTEESWIVLKAELEKAKEALNNDDITDDEVVKIVESLKNAMDNLDKINKK</sequence>
<dbReference type="InterPro" id="IPR008964">
    <property type="entry name" value="Invasin/intimin_cell_adhesion"/>
</dbReference>
<dbReference type="Proteomes" id="UP000215694">
    <property type="component" value="Unassembled WGS sequence"/>
</dbReference>
<dbReference type="SUPFAM" id="SSF49373">
    <property type="entry name" value="Invasin/intimin cell-adhesion fragments"/>
    <property type="match status" value="2"/>
</dbReference>
<keyword evidence="4" id="KW-1185">Reference proteome</keyword>
<feature type="signal peptide" evidence="1">
    <location>
        <begin position="1"/>
        <end position="32"/>
    </location>
</feature>
<reference evidence="3 4" key="1">
    <citation type="journal article" date="2017" name="Genome Announc.">
        <title>Draft Genome Sequence of Romboutsia weinsteinii sp. nov. Strain CCRI-19649(T) Isolated from Surface Water.</title>
        <authorList>
            <person name="Maheux A.F."/>
            <person name="Boudreau D.K."/>
            <person name="Berube E."/>
            <person name="Boissinot M."/>
            <person name="Cantin P."/>
            <person name="Raymond F."/>
            <person name="Corbeil J."/>
            <person name="Omar R.F."/>
            <person name="Bergeron M.G."/>
        </authorList>
    </citation>
    <scope>NUCLEOTIDE SEQUENCE [LARGE SCALE GENOMIC DNA]</scope>
    <source>
        <strain evidence="3 4">CCRI-19649</strain>
    </source>
</reference>